<keyword evidence="3" id="KW-1185">Reference proteome</keyword>
<dbReference type="Pfam" id="PF00167">
    <property type="entry name" value="FGF"/>
    <property type="match status" value="1"/>
</dbReference>
<evidence type="ECO:0008006" key="4">
    <source>
        <dbReference type="Google" id="ProtNLM"/>
    </source>
</evidence>
<name>A0AAV8Z6U7_9CUCU</name>
<dbReference type="AlphaFoldDB" id="A0AAV8Z6U7"/>
<dbReference type="InterPro" id="IPR002209">
    <property type="entry name" value="Fibroblast_GF_fam"/>
</dbReference>
<dbReference type="SMART" id="SM00442">
    <property type="entry name" value="FGF"/>
    <property type="match status" value="1"/>
</dbReference>
<organism evidence="2 3">
    <name type="scientific">Aromia moschata</name>
    <dbReference type="NCBI Taxonomy" id="1265417"/>
    <lineage>
        <taxon>Eukaryota</taxon>
        <taxon>Metazoa</taxon>
        <taxon>Ecdysozoa</taxon>
        <taxon>Arthropoda</taxon>
        <taxon>Hexapoda</taxon>
        <taxon>Insecta</taxon>
        <taxon>Pterygota</taxon>
        <taxon>Neoptera</taxon>
        <taxon>Endopterygota</taxon>
        <taxon>Coleoptera</taxon>
        <taxon>Polyphaga</taxon>
        <taxon>Cucujiformia</taxon>
        <taxon>Chrysomeloidea</taxon>
        <taxon>Cerambycidae</taxon>
        <taxon>Cerambycinae</taxon>
        <taxon>Callichromatini</taxon>
        <taxon>Aromia</taxon>
    </lineage>
</organism>
<dbReference type="GO" id="GO:0008083">
    <property type="term" value="F:growth factor activity"/>
    <property type="evidence" value="ECO:0007669"/>
    <property type="project" value="InterPro"/>
</dbReference>
<dbReference type="InterPro" id="IPR008996">
    <property type="entry name" value="IL1/FGF"/>
</dbReference>
<comment type="similarity">
    <text evidence="1">Belongs to the heparin-binding growth factors family.</text>
</comment>
<evidence type="ECO:0000313" key="3">
    <source>
        <dbReference type="Proteomes" id="UP001162162"/>
    </source>
</evidence>
<protein>
    <recommendedName>
        <fullName evidence="4">Fibroblast growth factor</fullName>
    </recommendedName>
</protein>
<dbReference type="EMBL" id="JAPWTK010000014">
    <property type="protein sequence ID" value="KAJ8959132.1"/>
    <property type="molecule type" value="Genomic_DNA"/>
</dbReference>
<reference evidence="2" key="1">
    <citation type="journal article" date="2023" name="Insect Mol. Biol.">
        <title>Genome sequencing provides insights into the evolution of gene families encoding plant cell wall-degrading enzymes in longhorned beetles.</title>
        <authorList>
            <person name="Shin N.R."/>
            <person name="Okamura Y."/>
            <person name="Kirsch R."/>
            <person name="Pauchet Y."/>
        </authorList>
    </citation>
    <scope>NUCLEOTIDE SEQUENCE</scope>
    <source>
        <strain evidence="2">AMC_N1</strain>
    </source>
</reference>
<sequence>MDGRPFGYRMQLFSQTGYNLTIKSTGDIVGTQDDSDQDSHIEISSGGDVSLVRLLGTNSNLYVCYASNGEIYGEYNNCFIFIFKDNTGDPSNTGTVFIEEFHGSYSAYKSVLYPEWYIGIKKNGLPKKGFRTKYGQKAIKFLPRRL</sequence>
<dbReference type="CDD" id="cd00058">
    <property type="entry name" value="beta-trefoil_FGF"/>
    <property type="match status" value="1"/>
</dbReference>
<dbReference type="Proteomes" id="UP001162162">
    <property type="component" value="Unassembled WGS sequence"/>
</dbReference>
<dbReference type="InterPro" id="IPR056378">
    <property type="entry name" value="Let-756-like_FGF"/>
</dbReference>
<dbReference type="PANTHER" id="PTHR11486">
    <property type="entry name" value="FIBROBLAST GROWTH FACTOR"/>
    <property type="match status" value="1"/>
</dbReference>
<gene>
    <name evidence="2" type="ORF">NQ318_022390</name>
</gene>
<accession>A0AAV8Z6U7</accession>
<proteinExistence type="inferred from homology"/>
<dbReference type="Gene3D" id="2.80.10.50">
    <property type="match status" value="1"/>
</dbReference>
<evidence type="ECO:0000313" key="2">
    <source>
        <dbReference type="EMBL" id="KAJ8959132.1"/>
    </source>
</evidence>
<evidence type="ECO:0000256" key="1">
    <source>
        <dbReference type="ARBA" id="ARBA00007936"/>
    </source>
</evidence>
<dbReference type="SUPFAM" id="SSF50353">
    <property type="entry name" value="Cytokine"/>
    <property type="match status" value="1"/>
</dbReference>
<comment type="caution">
    <text evidence="2">The sequence shown here is derived from an EMBL/GenBank/DDBJ whole genome shotgun (WGS) entry which is preliminary data.</text>
</comment>